<comment type="caution">
    <text evidence="2">The sequence shown here is derived from an EMBL/GenBank/DDBJ whole genome shotgun (WGS) entry which is preliminary data.</text>
</comment>
<evidence type="ECO:0000313" key="2">
    <source>
        <dbReference type="EMBL" id="CAG8738747.1"/>
    </source>
</evidence>
<proteinExistence type="predicted"/>
<evidence type="ECO:0000313" key="3">
    <source>
        <dbReference type="Proteomes" id="UP000789342"/>
    </source>
</evidence>
<accession>A0A9N9ILZ3</accession>
<dbReference type="AlphaFoldDB" id="A0A9N9ILZ3"/>
<dbReference type="EMBL" id="CAJVPV010029508">
    <property type="protein sequence ID" value="CAG8738747.1"/>
    <property type="molecule type" value="Genomic_DNA"/>
</dbReference>
<feature type="non-terminal residue" evidence="2">
    <location>
        <position position="1"/>
    </location>
</feature>
<name>A0A9N9ILZ3_9GLOM</name>
<feature type="compositionally biased region" description="Polar residues" evidence="1">
    <location>
        <begin position="1"/>
        <end position="23"/>
    </location>
</feature>
<sequence>ADLSPHNGSFRHQNNHGNGQNDSPIERLTYAHVRGIQGKHSSAPVCMFDRDAERKMARVYHTKNNSNRMFRVPKNSEKKNSGNNDVIGIRGLSAVGNRYENNITALMQTGSKVHREISKVKDDAQIGSGI</sequence>
<gene>
    <name evidence="2" type="ORF">AMORRO_LOCUS14561</name>
</gene>
<evidence type="ECO:0000256" key="1">
    <source>
        <dbReference type="SAM" id="MobiDB-lite"/>
    </source>
</evidence>
<feature type="region of interest" description="Disordered" evidence="1">
    <location>
        <begin position="1"/>
        <end position="24"/>
    </location>
</feature>
<organism evidence="2 3">
    <name type="scientific">Acaulospora morrowiae</name>
    <dbReference type="NCBI Taxonomy" id="94023"/>
    <lineage>
        <taxon>Eukaryota</taxon>
        <taxon>Fungi</taxon>
        <taxon>Fungi incertae sedis</taxon>
        <taxon>Mucoromycota</taxon>
        <taxon>Glomeromycotina</taxon>
        <taxon>Glomeromycetes</taxon>
        <taxon>Diversisporales</taxon>
        <taxon>Acaulosporaceae</taxon>
        <taxon>Acaulospora</taxon>
    </lineage>
</organism>
<reference evidence="2" key="1">
    <citation type="submission" date="2021-06" db="EMBL/GenBank/DDBJ databases">
        <authorList>
            <person name="Kallberg Y."/>
            <person name="Tangrot J."/>
            <person name="Rosling A."/>
        </authorList>
    </citation>
    <scope>NUCLEOTIDE SEQUENCE</scope>
    <source>
        <strain evidence="2">CL551</strain>
    </source>
</reference>
<protein>
    <submittedName>
        <fullName evidence="2">11552_t:CDS:1</fullName>
    </submittedName>
</protein>
<keyword evidence="3" id="KW-1185">Reference proteome</keyword>
<dbReference type="Proteomes" id="UP000789342">
    <property type="component" value="Unassembled WGS sequence"/>
</dbReference>